<dbReference type="GO" id="GO:0003677">
    <property type="term" value="F:DNA binding"/>
    <property type="evidence" value="ECO:0007669"/>
    <property type="project" value="UniProtKB-KW"/>
</dbReference>
<proteinExistence type="inferred from homology"/>
<comment type="similarity">
    <text evidence="8">Belongs to the NFYA/HAP2 subunit family.</text>
</comment>
<feature type="region of interest" description="Disordered" evidence="9">
    <location>
        <begin position="209"/>
        <end position="349"/>
    </location>
</feature>
<accession>A0A6A1WQR1</accession>
<comment type="subunit">
    <text evidence="7">Heterotrimeric transcription factor composed of three components, NF-YA, NF-YB and NF-YC. NF-YB and NF-YC must interact and dimerize for NF-YA association and DNA binding.</text>
</comment>
<evidence type="ECO:0000256" key="6">
    <source>
        <dbReference type="ARBA" id="ARBA00023242"/>
    </source>
</evidence>
<reference evidence="10 11" key="1">
    <citation type="journal article" date="2019" name="Plant Biotechnol. J.">
        <title>The red bayberry genome and genetic basis of sex determination.</title>
        <authorList>
            <person name="Jia H.M."/>
            <person name="Jia H.J."/>
            <person name="Cai Q.L."/>
            <person name="Wang Y."/>
            <person name="Zhao H.B."/>
            <person name="Yang W.F."/>
            <person name="Wang G.Y."/>
            <person name="Li Y.H."/>
            <person name="Zhan D.L."/>
            <person name="Shen Y.T."/>
            <person name="Niu Q.F."/>
            <person name="Chang L."/>
            <person name="Qiu J."/>
            <person name="Zhao L."/>
            <person name="Xie H.B."/>
            <person name="Fu W.Y."/>
            <person name="Jin J."/>
            <person name="Li X.W."/>
            <person name="Jiao Y."/>
            <person name="Zhou C.C."/>
            <person name="Tu T."/>
            <person name="Chai C.Y."/>
            <person name="Gao J.L."/>
            <person name="Fan L.J."/>
            <person name="van de Weg E."/>
            <person name="Wang J.Y."/>
            <person name="Gao Z.S."/>
        </authorList>
    </citation>
    <scope>NUCLEOTIDE SEQUENCE [LARGE SCALE GENOMIC DNA]</scope>
    <source>
        <tissue evidence="10">Leaves</tissue>
    </source>
</reference>
<sequence>MQSKSENANRLHPGSHAIPPSVYSEPWWRNIGYNPISSVVTAGNISNSSSLECPNAGSDSNDGQSRSNNGLNEEDDDATKESQNTASSRSGNYGREQQNVQHVASTAAPSMRDECLAQPAQLELVGHSIACASNPYQDPYYGGMMAAYGHQPYGYPPFLGMPHARMPLPLEMAQEPVYVNAKQYQGILRRRQARAKAELEKKLIKVRKPYLHESRHQHAMRRARGTGGRFAKKTDAENSNHEDKEKGTGSGPALSSQSASSSGSEPLLTDSAGTWNSSHGQQGGRQGGRHDASEAQNYVNGGDHYQNHSNLQASSYLRAGERGEEGDCSGQQWGSISSNQASQRRLAIQ</sequence>
<evidence type="ECO:0000256" key="3">
    <source>
        <dbReference type="ARBA" id="ARBA00023125"/>
    </source>
</evidence>
<name>A0A6A1WQR1_9ROSI</name>
<feature type="compositionally biased region" description="Basic and acidic residues" evidence="9">
    <location>
        <begin position="232"/>
        <end position="247"/>
    </location>
</feature>
<feature type="compositionally biased region" description="Polar residues" evidence="9">
    <location>
        <begin position="81"/>
        <end position="106"/>
    </location>
</feature>
<keyword evidence="3 8" id="KW-0238">DNA-binding</keyword>
<evidence type="ECO:0000313" key="11">
    <source>
        <dbReference type="Proteomes" id="UP000516437"/>
    </source>
</evidence>
<dbReference type="Pfam" id="PF02045">
    <property type="entry name" value="CBFB_NFYA"/>
    <property type="match status" value="1"/>
</dbReference>
<keyword evidence="5 8" id="KW-0804">Transcription</keyword>
<keyword evidence="4" id="KW-0010">Activator</keyword>
<dbReference type="GO" id="GO:0016602">
    <property type="term" value="C:CCAAT-binding factor complex"/>
    <property type="evidence" value="ECO:0007669"/>
    <property type="project" value="InterPro"/>
</dbReference>
<dbReference type="PROSITE" id="PS51152">
    <property type="entry name" value="NFYA_HAP2_2"/>
    <property type="match status" value="1"/>
</dbReference>
<dbReference type="SMART" id="SM00521">
    <property type="entry name" value="CBF"/>
    <property type="match status" value="1"/>
</dbReference>
<evidence type="ECO:0000256" key="5">
    <source>
        <dbReference type="ARBA" id="ARBA00023163"/>
    </source>
</evidence>
<evidence type="ECO:0000256" key="9">
    <source>
        <dbReference type="SAM" id="MobiDB-lite"/>
    </source>
</evidence>
<dbReference type="GO" id="GO:0003700">
    <property type="term" value="F:DNA-binding transcription factor activity"/>
    <property type="evidence" value="ECO:0007669"/>
    <property type="project" value="UniProtKB-UniRule"/>
</dbReference>
<organism evidence="10 11">
    <name type="scientific">Morella rubra</name>
    <name type="common">Chinese bayberry</name>
    <dbReference type="NCBI Taxonomy" id="262757"/>
    <lineage>
        <taxon>Eukaryota</taxon>
        <taxon>Viridiplantae</taxon>
        <taxon>Streptophyta</taxon>
        <taxon>Embryophyta</taxon>
        <taxon>Tracheophyta</taxon>
        <taxon>Spermatophyta</taxon>
        <taxon>Magnoliopsida</taxon>
        <taxon>eudicotyledons</taxon>
        <taxon>Gunneridae</taxon>
        <taxon>Pentapetalae</taxon>
        <taxon>rosids</taxon>
        <taxon>fabids</taxon>
        <taxon>Fagales</taxon>
        <taxon>Myricaceae</taxon>
        <taxon>Morella</taxon>
    </lineage>
</organism>
<dbReference type="InterPro" id="IPR018362">
    <property type="entry name" value="CCAAT-binding_factor_CS"/>
</dbReference>
<keyword evidence="11" id="KW-1185">Reference proteome</keyword>
<dbReference type="OrthoDB" id="1097733at2759"/>
<comment type="caution">
    <text evidence="10">The sequence shown here is derived from an EMBL/GenBank/DDBJ whole genome shotgun (WGS) entry which is preliminary data.</text>
</comment>
<evidence type="ECO:0000256" key="2">
    <source>
        <dbReference type="ARBA" id="ARBA00023015"/>
    </source>
</evidence>
<keyword evidence="6 8" id="KW-0539">Nucleus</keyword>
<dbReference type="Proteomes" id="UP000516437">
    <property type="component" value="Chromosome 1"/>
</dbReference>
<gene>
    <name evidence="10" type="ORF">CJ030_MR1G027429</name>
</gene>
<evidence type="ECO:0000313" key="10">
    <source>
        <dbReference type="EMBL" id="KAB1227645.1"/>
    </source>
</evidence>
<dbReference type="PRINTS" id="PR00616">
    <property type="entry name" value="CCAATSUBUNTB"/>
</dbReference>
<protein>
    <recommendedName>
        <fullName evidence="8">Nuclear transcription factor Y subunit</fullName>
    </recommendedName>
</protein>
<evidence type="ECO:0000256" key="1">
    <source>
        <dbReference type="ARBA" id="ARBA00004123"/>
    </source>
</evidence>
<feature type="region of interest" description="Disordered" evidence="9">
    <location>
        <begin position="39"/>
        <end position="106"/>
    </location>
</feature>
<feature type="compositionally biased region" description="Low complexity" evidence="9">
    <location>
        <begin position="251"/>
        <end position="268"/>
    </location>
</feature>
<comment type="function">
    <text evidence="8">Component of the sequence-specific heterotrimeric transcription factor (NF-Y) which specifically recognizes a 5'-CCAAT-3' box motif found in the promoters of its target genes.</text>
</comment>
<comment type="subcellular location">
    <subcellularLocation>
        <location evidence="1 8">Nucleus</location>
    </subcellularLocation>
</comment>
<dbReference type="InterPro" id="IPR001289">
    <property type="entry name" value="NFYA"/>
</dbReference>
<dbReference type="PANTHER" id="PTHR12632">
    <property type="entry name" value="TRANSCRIPTION FACTOR NF-Y ALPHA-RELATED"/>
    <property type="match status" value="1"/>
</dbReference>
<dbReference type="PROSITE" id="PS00686">
    <property type="entry name" value="NFYA_HAP2_1"/>
    <property type="match status" value="1"/>
</dbReference>
<dbReference type="Gene3D" id="6.10.250.2430">
    <property type="match status" value="1"/>
</dbReference>
<evidence type="ECO:0000256" key="4">
    <source>
        <dbReference type="ARBA" id="ARBA00023159"/>
    </source>
</evidence>
<evidence type="ECO:0000256" key="8">
    <source>
        <dbReference type="RuleBase" id="RU367155"/>
    </source>
</evidence>
<dbReference type="EMBL" id="RXIC02000019">
    <property type="protein sequence ID" value="KAB1227645.1"/>
    <property type="molecule type" value="Genomic_DNA"/>
</dbReference>
<feature type="region of interest" description="Disordered" evidence="9">
    <location>
        <begin position="1"/>
        <end position="24"/>
    </location>
</feature>
<dbReference type="AlphaFoldDB" id="A0A6A1WQR1"/>
<feature type="compositionally biased region" description="Polar residues" evidence="9">
    <location>
        <begin position="39"/>
        <end position="71"/>
    </location>
</feature>
<feature type="compositionally biased region" description="Polar residues" evidence="9">
    <location>
        <begin position="329"/>
        <end position="343"/>
    </location>
</feature>
<keyword evidence="2 8" id="KW-0805">Transcription regulation</keyword>
<evidence type="ECO:0000256" key="7">
    <source>
        <dbReference type="ARBA" id="ARBA00025911"/>
    </source>
</evidence>